<dbReference type="SUPFAM" id="SSF55031">
    <property type="entry name" value="Bacterial exopeptidase dimerisation domain"/>
    <property type="match status" value="1"/>
</dbReference>
<keyword evidence="3" id="KW-1185">Reference proteome</keyword>
<accession>A0ABV8A3X3</accession>
<name>A0ABV8A3X3_9DEIO</name>
<dbReference type="PANTHER" id="PTHR11014">
    <property type="entry name" value="PEPTIDASE M20 FAMILY MEMBER"/>
    <property type="match status" value="1"/>
</dbReference>
<dbReference type="EMBL" id="JBHRZF010000001">
    <property type="protein sequence ID" value="MFC3859163.1"/>
    <property type="molecule type" value="Genomic_DNA"/>
</dbReference>
<sequence>MTATQERVATLREQLVAWRRHLHMHPELSFEEVQTSQYIADELGKMPGLTVTRPTKTSILAVLKGGKHGRTVLLRADIDALPITEENDFEFKSKNEGVMHACGHDGHTAILLGTAKLLSEQVQDVPGEIRMIFQHAEEFGPGGAEELVMDTPLMDGVDVVTGLHLNSQLPAGIVAVKPGAFMASPDMIELTIRGKGGHGAHPEETVDPIAVGAQVVTNLQHVVSRHVGAQDALVVTIARFHAGTTHNVIPDTAELMGTVRSFDPELRQRAPKLIERVIKGVCEAHGATYDLKYEFGYRPLINTDWVADILRDVALKEVGEEHFQVSKPTMGGEDFSAYLEKAPGAYFNVGSGSDDCDSKWPHHHPRFTIDEISLETGVRMMHAAALKLADPATPVPGQ</sequence>
<dbReference type="Gene3D" id="3.40.630.10">
    <property type="entry name" value="Zn peptidases"/>
    <property type="match status" value="1"/>
</dbReference>
<dbReference type="Proteomes" id="UP001595748">
    <property type="component" value="Unassembled WGS sequence"/>
</dbReference>
<evidence type="ECO:0000259" key="1">
    <source>
        <dbReference type="Pfam" id="PF07687"/>
    </source>
</evidence>
<comment type="caution">
    <text evidence="2">The sequence shown here is derived from an EMBL/GenBank/DDBJ whole genome shotgun (WGS) entry which is preliminary data.</text>
</comment>
<dbReference type="InterPro" id="IPR017439">
    <property type="entry name" value="Amidohydrolase"/>
</dbReference>
<dbReference type="InterPro" id="IPR036264">
    <property type="entry name" value="Bact_exopeptidase_dim_dom"/>
</dbReference>
<dbReference type="Gene3D" id="3.30.70.360">
    <property type="match status" value="1"/>
</dbReference>
<dbReference type="NCBIfam" id="TIGR01891">
    <property type="entry name" value="amidohydrolases"/>
    <property type="match status" value="1"/>
</dbReference>
<dbReference type="PIRSF" id="PIRSF005962">
    <property type="entry name" value="Pept_M20D_amidohydro"/>
    <property type="match status" value="1"/>
</dbReference>
<dbReference type="CDD" id="cd08021">
    <property type="entry name" value="M20_Acy1_YhaA-like"/>
    <property type="match status" value="1"/>
</dbReference>
<evidence type="ECO:0000313" key="3">
    <source>
        <dbReference type="Proteomes" id="UP001595748"/>
    </source>
</evidence>
<dbReference type="Pfam" id="PF07687">
    <property type="entry name" value="M20_dimer"/>
    <property type="match status" value="1"/>
</dbReference>
<gene>
    <name evidence="2" type="ORF">ACFOPQ_00045</name>
</gene>
<organism evidence="2 3">
    <name type="scientific">Deinococcus antarcticus</name>
    <dbReference type="NCBI Taxonomy" id="1298767"/>
    <lineage>
        <taxon>Bacteria</taxon>
        <taxon>Thermotogati</taxon>
        <taxon>Deinococcota</taxon>
        <taxon>Deinococci</taxon>
        <taxon>Deinococcales</taxon>
        <taxon>Deinococcaceae</taxon>
        <taxon>Deinococcus</taxon>
    </lineage>
</organism>
<proteinExistence type="predicted"/>
<dbReference type="InterPro" id="IPR002933">
    <property type="entry name" value="Peptidase_M20"/>
</dbReference>
<dbReference type="Pfam" id="PF01546">
    <property type="entry name" value="Peptidase_M20"/>
    <property type="match status" value="1"/>
</dbReference>
<protein>
    <submittedName>
        <fullName evidence="2">M20 family metallopeptidase</fullName>
    </submittedName>
</protein>
<dbReference type="InterPro" id="IPR011650">
    <property type="entry name" value="Peptidase_M20_dimer"/>
</dbReference>
<feature type="domain" description="Peptidase M20 dimerisation" evidence="1">
    <location>
        <begin position="189"/>
        <end position="279"/>
    </location>
</feature>
<dbReference type="RefSeq" id="WP_380075333.1">
    <property type="nucleotide sequence ID" value="NZ_JBHRZF010000001.1"/>
</dbReference>
<reference evidence="3" key="1">
    <citation type="journal article" date="2019" name="Int. J. Syst. Evol. Microbiol.">
        <title>The Global Catalogue of Microorganisms (GCM) 10K type strain sequencing project: providing services to taxonomists for standard genome sequencing and annotation.</title>
        <authorList>
            <consortium name="The Broad Institute Genomics Platform"/>
            <consortium name="The Broad Institute Genome Sequencing Center for Infectious Disease"/>
            <person name="Wu L."/>
            <person name="Ma J."/>
        </authorList>
    </citation>
    <scope>NUCLEOTIDE SEQUENCE [LARGE SCALE GENOMIC DNA]</scope>
    <source>
        <strain evidence="3">CCTCC AB 2013263</strain>
    </source>
</reference>
<dbReference type="PANTHER" id="PTHR11014:SF63">
    <property type="entry name" value="METALLOPEPTIDASE, PUTATIVE (AFU_ORTHOLOGUE AFUA_6G09600)-RELATED"/>
    <property type="match status" value="1"/>
</dbReference>
<dbReference type="SUPFAM" id="SSF53187">
    <property type="entry name" value="Zn-dependent exopeptidases"/>
    <property type="match status" value="1"/>
</dbReference>
<evidence type="ECO:0000313" key="2">
    <source>
        <dbReference type="EMBL" id="MFC3859163.1"/>
    </source>
</evidence>